<feature type="compositionally biased region" description="Basic and acidic residues" evidence="1">
    <location>
        <begin position="108"/>
        <end position="123"/>
    </location>
</feature>
<organism evidence="3 4">
    <name type="scientific">Adiantum capillus-veneris</name>
    <name type="common">Maidenhair fern</name>
    <dbReference type="NCBI Taxonomy" id="13818"/>
    <lineage>
        <taxon>Eukaryota</taxon>
        <taxon>Viridiplantae</taxon>
        <taxon>Streptophyta</taxon>
        <taxon>Embryophyta</taxon>
        <taxon>Tracheophyta</taxon>
        <taxon>Polypodiopsida</taxon>
        <taxon>Polypodiidae</taxon>
        <taxon>Polypodiales</taxon>
        <taxon>Pteridineae</taxon>
        <taxon>Pteridaceae</taxon>
        <taxon>Vittarioideae</taxon>
        <taxon>Adiantum</taxon>
    </lineage>
</organism>
<proteinExistence type="predicted"/>
<gene>
    <name evidence="3" type="ORF">GOP47_0014910</name>
</gene>
<dbReference type="SUPFAM" id="SSF88697">
    <property type="entry name" value="PUA domain-like"/>
    <property type="match status" value="1"/>
</dbReference>
<evidence type="ECO:0000256" key="1">
    <source>
        <dbReference type="SAM" id="MobiDB-lite"/>
    </source>
</evidence>
<reference evidence="3" key="1">
    <citation type="submission" date="2021-01" db="EMBL/GenBank/DDBJ databases">
        <title>Adiantum capillus-veneris genome.</title>
        <authorList>
            <person name="Fang Y."/>
            <person name="Liao Q."/>
        </authorList>
    </citation>
    <scope>NUCLEOTIDE SEQUENCE</scope>
    <source>
        <strain evidence="3">H3</strain>
        <tissue evidence="3">Leaf</tissue>
    </source>
</reference>
<dbReference type="InterPro" id="IPR002740">
    <property type="entry name" value="EVE_domain"/>
</dbReference>
<feature type="compositionally biased region" description="Polar residues" evidence="1">
    <location>
        <begin position="82"/>
        <end position="107"/>
    </location>
</feature>
<dbReference type="Gene3D" id="3.10.590.10">
    <property type="entry name" value="ph1033 like domains"/>
    <property type="match status" value="1"/>
</dbReference>
<evidence type="ECO:0000313" key="3">
    <source>
        <dbReference type="EMBL" id="KAI5070567.1"/>
    </source>
</evidence>
<sequence>MVDIEAVLKLSEPLSLSHLKQEDGLLNFIMFRQPRLSVIPISTAEWNLIYEVAGEREPPLRLDVNGESRRVVNEQALELGNDESSSRMCRTYQKTSSPHHNADVSNKFSDHTAQCDDKTKDVSSSRSLRKPKKHKILTDATKVKVSGSVSPSEALQTSSIKPLDFGSCAPFDSIMTKAIKFRREFTAGEAGNKVRWSLCSSMQR</sequence>
<evidence type="ECO:0000313" key="4">
    <source>
        <dbReference type="Proteomes" id="UP000886520"/>
    </source>
</evidence>
<dbReference type="OrthoDB" id="41445at2759"/>
<keyword evidence="4" id="KW-1185">Reference proteome</keyword>
<protein>
    <recommendedName>
        <fullName evidence="2">EVE domain-containing protein</fullName>
    </recommendedName>
</protein>
<dbReference type="Proteomes" id="UP000886520">
    <property type="component" value="Chromosome 14"/>
</dbReference>
<dbReference type="InterPro" id="IPR015947">
    <property type="entry name" value="PUA-like_sf"/>
</dbReference>
<dbReference type="Pfam" id="PF01878">
    <property type="entry name" value="EVE"/>
    <property type="match status" value="1"/>
</dbReference>
<name>A0A9D4ZDY5_ADICA</name>
<feature type="region of interest" description="Disordered" evidence="1">
    <location>
        <begin position="82"/>
        <end position="135"/>
    </location>
</feature>
<dbReference type="EMBL" id="JABFUD020000014">
    <property type="protein sequence ID" value="KAI5070567.1"/>
    <property type="molecule type" value="Genomic_DNA"/>
</dbReference>
<comment type="caution">
    <text evidence="3">The sequence shown here is derived from an EMBL/GenBank/DDBJ whole genome shotgun (WGS) entry which is preliminary data.</text>
</comment>
<feature type="domain" description="EVE" evidence="2">
    <location>
        <begin position="1"/>
        <end position="51"/>
    </location>
</feature>
<dbReference type="AlphaFoldDB" id="A0A9D4ZDY5"/>
<accession>A0A9D4ZDY5</accession>
<evidence type="ECO:0000259" key="2">
    <source>
        <dbReference type="Pfam" id="PF01878"/>
    </source>
</evidence>